<gene>
    <name evidence="1" type="ORF">PT015_20715</name>
</gene>
<evidence type="ECO:0000313" key="1">
    <source>
        <dbReference type="EMBL" id="WIM87246.1"/>
    </source>
</evidence>
<dbReference type="RefSeq" id="WP_285186916.1">
    <property type="nucleotide sequence ID" value="NZ_CP126981.1"/>
</dbReference>
<dbReference type="EMBL" id="CP126981">
    <property type="protein sequence ID" value="WIM87246.1"/>
    <property type="molecule type" value="Genomic_DNA"/>
</dbReference>
<dbReference type="InterPro" id="IPR021295">
    <property type="entry name" value="DUF2867"/>
</dbReference>
<accession>A0ABY8VWD2</accession>
<name>A0ABY8VWD2_9MYCO</name>
<proteinExistence type="predicted"/>
<dbReference type="SUPFAM" id="SSF55961">
    <property type="entry name" value="Bet v1-like"/>
    <property type="match status" value="1"/>
</dbReference>
<dbReference type="Pfam" id="PF11066">
    <property type="entry name" value="DUF2867"/>
    <property type="match status" value="1"/>
</dbReference>
<protein>
    <submittedName>
        <fullName evidence="1">DUF2867 domain-containing protein</fullName>
    </submittedName>
</protein>
<reference evidence="1 2" key="1">
    <citation type="journal article" date="2023" name="Microbiol. Resour. Announc.">
        <title>Complete Genome Sequence of Mycobacterium wuenschmanii, a novel Nontuberculous Mycobacterium Isolated from a captive population of Amazon Milk Frogs.</title>
        <authorList>
            <person name="Hicks J."/>
            <person name="Zeineldin M."/>
            <person name="Ward H."/>
            <person name="Wuenschmann A."/>
            <person name="Camp P."/>
            <person name="Farrell D."/>
            <person name="Lehman K."/>
            <person name="Thacker T."/>
            <person name="Cuthbert E."/>
        </authorList>
    </citation>
    <scope>NUCLEOTIDE SEQUENCE [LARGE SCALE GENOMIC DNA]</scope>
    <source>
        <strain evidence="1 2">Wuenschmanii</strain>
    </source>
</reference>
<evidence type="ECO:0000313" key="2">
    <source>
        <dbReference type="Proteomes" id="UP001236585"/>
    </source>
</evidence>
<dbReference type="Proteomes" id="UP001236585">
    <property type="component" value="Chromosome"/>
</dbReference>
<sequence length="268" mass="29733">MERLPYIDEHAISVAADLSETWPAVLRTICRDPRDPATVPVGFVVDEARPPERLALKGRHLFARYLWVFELDAEGPHRTRVRSATWAQFPGLHGKAYRALVIGTGAHRMVVRATLKRIASRARAGRADIGDDAADYVDVFEVPLEPTDSRTAEQSFRDALGRSPGALGAAVLWIHRRVLGFRLGPVTSPEHAIGWAIVRSDPDEIVLAADGPLLHGELDLRRRGGRAVLTTRLHYRHRVGARAVWILVGPLHRLIAPQLMRRAARVGV</sequence>
<keyword evidence="2" id="KW-1185">Reference proteome</keyword>
<organism evidence="1 2">
    <name type="scientific">Candidatus Mycobacterium wuenschmannii</name>
    <dbReference type="NCBI Taxonomy" id="3027808"/>
    <lineage>
        <taxon>Bacteria</taxon>
        <taxon>Bacillati</taxon>
        <taxon>Actinomycetota</taxon>
        <taxon>Actinomycetes</taxon>
        <taxon>Mycobacteriales</taxon>
        <taxon>Mycobacteriaceae</taxon>
        <taxon>Mycobacterium</taxon>
    </lineage>
</organism>